<keyword evidence="3" id="KW-1185">Reference proteome</keyword>
<sequence length="117" mass="13045">MEATIQRAKQGVRRYLELKGYEILEDGWCHGRDSVDFIATDEDDALVFIDCEVSENAGEGIPEEAPDRKAFERIAAAYLAEADLSNTEVRYDIVGVLILGENRALIRHHINAITPLG</sequence>
<protein>
    <submittedName>
        <fullName evidence="2">Endonuclease</fullName>
    </submittedName>
</protein>
<name>A0A087BHG5_9BIFI</name>
<organism evidence="2 3">
    <name type="scientific">Bifidobacterium merycicum</name>
    <dbReference type="NCBI Taxonomy" id="78345"/>
    <lineage>
        <taxon>Bacteria</taxon>
        <taxon>Bacillati</taxon>
        <taxon>Actinomycetota</taxon>
        <taxon>Actinomycetes</taxon>
        <taxon>Bifidobacteriales</taxon>
        <taxon>Bifidobacteriaceae</taxon>
        <taxon>Bifidobacterium</taxon>
    </lineage>
</organism>
<keyword evidence="2" id="KW-0540">Nuclease</keyword>
<evidence type="ECO:0000313" key="3">
    <source>
        <dbReference type="Proteomes" id="UP000029060"/>
    </source>
</evidence>
<dbReference type="Pfam" id="PF02021">
    <property type="entry name" value="UPF0102"/>
    <property type="match status" value="1"/>
</dbReference>
<evidence type="ECO:0000313" key="2">
    <source>
        <dbReference type="EMBL" id="KFI70465.1"/>
    </source>
</evidence>
<dbReference type="InterPro" id="IPR011856">
    <property type="entry name" value="tRNA_endonuc-like_dom_sf"/>
</dbReference>
<comment type="caution">
    <text evidence="2">The sequence shown here is derived from an EMBL/GenBank/DDBJ whole genome shotgun (WGS) entry which is preliminary data.</text>
</comment>
<dbReference type="Gene3D" id="3.40.1350.10">
    <property type="match status" value="1"/>
</dbReference>
<dbReference type="RefSeq" id="WP_033521619.1">
    <property type="nucleotide sequence ID" value="NZ_JGZC01000006.1"/>
</dbReference>
<keyword evidence="2" id="KW-0255">Endonuclease</keyword>
<gene>
    <name evidence="2" type="ORF">BMERY_0965</name>
</gene>
<dbReference type="STRING" id="78345.BMERY_0965"/>
<dbReference type="AlphaFoldDB" id="A0A087BHG5"/>
<dbReference type="GO" id="GO:0003676">
    <property type="term" value="F:nucleic acid binding"/>
    <property type="evidence" value="ECO:0007669"/>
    <property type="project" value="InterPro"/>
</dbReference>
<keyword evidence="2" id="KW-0378">Hydrolase</keyword>
<dbReference type="eggNOG" id="COG0792">
    <property type="taxonomic scope" value="Bacteria"/>
</dbReference>
<dbReference type="GO" id="GO:0004519">
    <property type="term" value="F:endonuclease activity"/>
    <property type="evidence" value="ECO:0007669"/>
    <property type="project" value="UniProtKB-KW"/>
</dbReference>
<dbReference type="InterPro" id="IPR011335">
    <property type="entry name" value="Restrct_endonuc-II-like"/>
</dbReference>
<accession>A0A087BHG5</accession>
<evidence type="ECO:0000256" key="1">
    <source>
        <dbReference type="ARBA" id="ARBA00006738"/>
    </source>
</evidence>
<dbReference type="InterPro" id="IPR003509">
    <property type="entry name" value="UPF0102_YraN-like"/>
</dbReference>
<dbReference type="Proteomes" id="UP000029060">
    <property type="component" value="Unassembled WGS sequence"/>
</dbReference>
<dbReference type="OrthoDB" id="3191951at2"/>
<proteinExistence type="inferred from homology"/>
<dbReference type="SUPFAM" id="SSF52980">
    <property type="entry name" value="Restriction endonuclease-like"/>
    <property type="match status" value="1"/>
</dbReference>
<reference evidence="2 3" key="1">
    <citation type="submission" date="2014-03" db="EMBL/GenBank/DDBJ databases">
        <title>Genomics of Bifidobacteria.</title>
        <authorList>
            <person name="Ventura M."/>
            <person name="Milani C."/>
            <person name="Lugli G.A."/>
        </authorList>
    </citation>
    <scope>NUCLEOTIDE SEQUENCE [LARGE SCALE GENOMIC DNA]</scope>
    <source>
        <strain evidence="2 3">LMG 11341</strain>
    </source>
</reference>
<comment type="similarity">
    <text evidence="1">Belongs to the UPF0102 family.</text>
</comment>
<dbReference type="EMBL" id="JGZC01000006">
    <property type="protein sequence ID" value="KFI70465.1"/>
    <property type="molecule type" value="Genomic_DNA"/>
</dbReference>